<evidence type="ECO:0000256" key="3">
    <source>
        <dbReference type="SAM" id="SignalP"/>
    </source>
</evidence>
<dbReference type="AlphaFoldDB" id="A0A4V6MTM8"/>
<evidence type="ECO:0000313" key="7">
    <source>
        <dbReference type="Proteomes" id="UP000294194"/>
    </source>
</evidence>
<reference evidence="7" key="1">
    <citation type="submission" date="2019-02" db="EMBL/GenBank/DDBJ databases">
        <title>Glaciihabitans arcticus sp. nov., a psychrotolerant bacterium isolated from polar soil.</title>
        <authorList>
            <person name="Dahal R.H."/>
        </authorList>
    </citation>
    <scope>NUCLEOTIDE SEQUENCE [LARGE SCALE GENOMIC DNA]</scope>
    <source>
        <strain evidence="7">RP-3-7</strain>
    </source>
</reference>
<organism evidence="6 7">
    <name type="scientific">Glaciihabitans arcticus</name>
    <dbReference type="NCBI Taxonomy" id="2668039"/>
    <lineage>
        <taxon>Bacteria</taxon>
        <taxon>Bacillati</taxon>
        <taxon>Actinomycetota</taxon>
        <taxon>Actinomycetes</taxon>
        <taxon>Micrococcales</taxon>
        <taxon>Microbacteriaceae</taxon>
        <taxon>Glaciihabitans</taxon>
    </lineage>
</organism>
<feature type="signal peptide" evidence="3">
    <location>
        <begin position="1"/>
        <end position="24"/>
    </location>
</feature>
<protein>
    <submittedName>
        <fullName evidence="6">DUF2207 domain-containing protein</fullName>
    </submittedName>
</protein>
<keyword evidence="7" id="KW-1185">Reference proteome</keyword>
<sequence length="586" mass="61221">MKKSLAIVALALAGVFAAAAPASADVQDFEFASFDATYTLSLDEDGRSQLTTVETIVAVFPDFDQNHGIARALVDNYDGHPVDIEIDSVTDGDGEPLDYETDSEDEFTIVTVADEDFVYGEQTYVLTYTQHNVTRFFADTGADEFYWDTNGTGSAQPFGSVTATVVLEDGLADRVTEFAAYSGAENSDTPADGTYNGDGSYTFTATDLGPGENLSFAIGFEPDTFIPRDSSFLGAPWPFLSLLGGLGSLIVAGVAAVLRRTRLADAPGRGTIIAEYMPPKGASLPLSALISGTVSKSTPAHIVKLAVAGNLRILELPGKKASYQLEFLGTDGADADDLEFLHALFGKELTPGEDRSLEKVDDRAAKRITALRTRVAKDSVASGHRRTLPAGLLGWLFAASFVTAAAGVIFALVSLATAFGGAVPIAFLGVAVAGLIATIALAARSPLDPAGVELRDYLKGLKLYITLAEADRLRYLQSPEGAEKTPIAADDTAQLVKLNERLLPYAILFGEEKEWTKQLGRYYEDLGEEPGWYSGTTAFNAGVFVGSISALSTSAATAYTGSSSSGGSSGGGFSGGGGGGGGIGGV</sequence>
<evidence type="ECO:0000256" key="1">
    <source>
        <dbReference type="SAM" id="MobiDB-lite"/>
    </source>
</evidence>
<feature type="compositionally biased region" description="Gly residues" evidence="1">
    <location>
        <begin position="567"/>
        <end position="586"/>
    </location>
</feature>
<feature type="domain" description="Predicted membrane protein YciQ-like C-terminal" evidence="5">
    <location>
        <begin position="296"/>
        <end position="519"/>
    </location>
</feature>
<evidence type="ECO:0000256" key="2">
    <source>
        <dbReference type="SAM" id="Phobius"/>
    </source>
</evidence>
<feature type="transmembrane region" description="Helical" evidence="2">
    <location>
        <begin position="237"/>
        <end position="258"/>
    </location>
</feature>
<feature type="transmembrane region" description="Helical" evidence="2">
    <location>
        <begin position="392"/>
        <end position="416"/>
    </location>
</feature>
<name>A0A4V6MTM8_9MICO</name>
<dbReference type="Pfam" id="PF09972">
    <property type="entry name" value="DUF2207"/>
    <property type="match status" value="1"/>
</dbReference>
<feature type="region of interest" description="Disordered" evidence="1">
    <location>
        <begin position="561"/>
        <end position="586"/>
    </location>
</feature>
<dbReference type="EMBL" id="SISG01000001">
    <property type="protein sequence ID" value="TBN56649.1"/>
    <property type="molecule type" value="Genomic_DNA"/>
</dbReference>
<dbReference type="RefSeq" id="WP_130980759.1">
    <property type="nucleotide sequence ID" value="NZ_SISG01000001.1"/>
</dbReference>
<evidence type="ECO:0000259" key="4">
    <source>
        <dbReference type="Pfam" id="PF09972"/>
    </source>
</evidence>
<evidence type="ECO:0000259" key="5">
    <source>
        <dbReference type="Pfam" id="PF20990"/>
    </source>
</evidence>
<dbReference type="Pfam" id="PF20990">
    <property type="entry name" value="DUF2207_C"/>
    <property type="match status" value="1"/>
</dbReference>
<accession>A0A4V6MTM8</accession>
<gene>
    <name evidence="6" type="ORF">EYE40_04125</name>
</gene>
<keyword evidence="3" id="KW-0732">Signal</keyword>
<keyword evidence="2" id="KW-0812">Transmembrane</keyword>
<proteinExistence type="predicted"/>
<feature type="transmembrane region" description="Helical" evidence="2">
    <location>
        <begin position="422"/>
        <end position="443"/>
    </location>
</feature>
<dbReference type="InterPro" id="IPR048389">
    <property type="entry name" value="YciQ-like_C"/>
</dbReference>
<keyword evidence="2" id="KW-1133">Transmembrane helix</keyword>
<evidence type="ECO:0000313" key="6">
    <source>
        <dbReference type="EMBL" id="TBN56649.1"/>
    </source>
</evidence>
<comment type="caution">
    <text evidence="6">The sequence shown here is derived from an EMBL/GenBank/DDBJ whole genome shotgun (WGS) entry which is preliminary data.</text>
</comment>
<feature type="domain" description="DUF2207" evidence="4">
    <location>
        <begin position="36"/>
        <end position="220"/>
    </location>
</feature>
<keyword evidence="2" id="KW-0472">Membrane</keyword>
<feature type="chain" id="PRO_5020582764" evidence="3">
    <location>
        <begin position="25"/>
        <end position="586"/>
    </location>
</feature>
<dbReference type="Proteomes" id="UP000294194">
    <property type="component" value="Unassembled WGS sequence"/>
</dbReference>
<dbReference type="InterPro" id="IPR018702">
    <property type="entry name" value="DUF2207"/>
</dbReference>